<gene>
    <name evidence="2" type="ORF">N787_04485</name>
</gene>
<dbReference type="Pfam" id="PF08241">
    <property type="entry name" value="Methyltransf_11"/>
    <property type="match status" value="1"/>
</dbReference>
<dbReference type="SUPFAM" id="SSF53335">
    <property type="entry name" value="S-adenosyl-L-methionine-dependent methyltransferases"/>
    <property type="match status" value="1"/>
</dbReference>
<accession>A0A091ARR1</accession>
<dbReference type="eggNOG" id="COG2226">
    <property type="taxonomic scope" value="Bacteria"/>
</dbReference>
<dbReference type="Proteomes" id="UP000029393">
    <property type="component" value="Unassembled WGS sequence"/>
</dbReference>
<dbReference type="EMBL" id="AVCK01000055">
    <property type="protein sequence ID" value="KFN42031.1"/>
    <property type="molecule type" value="Genomic_DNA"/>
</dbReference>
<keyword evidence="3" id="KW-1185">Reference proteome</keyword>
<dbReference type="RefSeq" id="WP_052575450.1">
    <property type="nucleotide sequence ID" value="NZ_AVCK01000055.1"/>
</dbReference>
<feature type="domain" description="Methyltransferase type 11" evidence="1">
    <location>
        <begin position="162"/>
        <end position="214"/>
    </location>
</feature>
<dbReference type="OrthoDB" id="932345at2"/>
<dbReference type="AlphaFoldDB" id="A0A091ARR1"/>
<organism evidence="2 3">
    <name type="scientific">Arenimonas metalli CF5-1</name>
    <dbReference type="NCBI Taxonomy" id="1384056"/>
    <lineage>
        <taxon>Bacteria</taxon>
        <taxon>Pseudomonadati</taxon>
        <taxon>Pseudomonadota</taxon>
        <taxon>Gammaproteobacteria</taxon>
        <taxon>Lysobacterales</taxon>
        <taxon>Lysobacteraceae</taxon>
        <taxon>Arenimonas</taxon>
    </lineage>
</organism>
<dbReference type="CDD" id="cd02440">
    <property type="entry name" value="AdoMet_MTases"/>
    <property type="match status" value="1"/>
</dbReference>
<evidence type="ECO:0000313" key="3">
    <source>
        <dbReference type="Proteomes" id="UP000029393"/>
    </source>
</evidence>
<name>A0A091ARR1_9GAMM</name>
<protein>
    <recommendedName>
        <fullName evidence="1">Methyltransferase type 11 domain-containing protein</fullName>
    </recommendedName>
</protein>
<dbReference type="GO" id="GO:0008757">
    <property type="term" value="F:S-adenosylmethionine-dependent methyltransferase activity"/>
    <property type="evidence" value="ECO:0007669"/>
    <property type="project" value="InterPro"/>
</dbReference>
<dbReference type="PATRIC" id="fig|1384056.3.peg.2418"/>
<proteinExistence type="predicted"/>
<dbReference type="STRING" id="1384056.N787_04485"/>
<dbReference type="InterPro" id="IPR029063">
    <property type="entry name" value="SAM-dependent_MTases_sf"/>
</dbReference>
<sequence>MRRLLARWRRPAAPARALAPPDTDAFASLEEWRQAPAGTLACRAARHRLQQEVGAAAGDAGWPGRCGLCDRDVAFALSPAAPNLREELACPHCRLTARNRAAMALMLALPDPGNARIYLTEQASAGFVWLQSRHPGALGSEFGLDPATRSRLQGWYEHLGGRGALVERDVTRLDFEDGRLDAIGSYDVLEHVPDYPAALREFARCLRPGGRLVLTVPFLEDSEATVVRARLRDDGEVEHLLPPEIHGDPVAGGVLCFYHFGWDLLAACRAAGFREARWHQAWRPDQGLFGLWTLVALR</sequence>
<dbReference type="Gene3D" id="3.40.50.150">
    <property type="entry name" value="Vaccinia Virus protein VP39"/>
    <property type="match status" value="1"/>
</dbReference>
<dbReference type="InterPro" id="IPR013216">
    <property type="entry name" value="Methyltransf_11"/>
</dbReference>
<reference evidence="2 3" key="1">
    <citation type="submission" date="2013-09" db="EMBL/GenBank/DDBJ databases">
        <title>Genome sequencing of Arenimonas metalli.</title>
        <authorList>
            <person name="Chen F."/>
            <person name="Wang G."/>
        </authorList>
    </citation>
    <scope>NUCLEOTIDE SEQUENCE [LARGE SCALE GENOMIC DNA]</scope>
    <source>
        <strain evidence="2 3">CF5-1</strain>
    </source>
</reference>
<evidence type="ECO:0000259" key="1">
    <source>
        <dbReference type="Pfam" id="PF08241"/>
    </source>
</evidence>
<evidence type="ECO:0000313" key="2">
    <source>
        <dbReference type="EMBL" id="KFN42031.1"/>
    </source>
</evidence>
<comment type="caution">
    <text evidence="2">The sequence shown here is derived from an EMBL/GenBank/DDBJ whole genome shotgun (WGS) entry which is preliminary data.</text>
</comment>